<evidence type="ECO:0000313" key="2">
    <source>
        <dbReference type="EMBL" id="CAI8950595.1"/>
    </source>
</evidence>
<proteinExistence type="predicted"/>
<dbReference type="Proteomes" id="UP001162030">
    <property type="component" value="Chromosome"/>
</dbReference>
<sequence>MPFDWFKMNGLPSSVLSVPPTGLLGKPSDHPAVGGEGRKTTDGALFKTGPIQGASDFAGVLCANLSETELRDRREVLALDSGPTAKSDRIDIGVRHGVF</sequence>
<evidence type="ECO:0000313" key="3">
    <source>
        <dbReference type="Proteomes" id="UP001162030"/>
    </source>
</evidence>
<feature type="region of interest" description="Disordered" evidence="1">
    <location>
        <begin position="21"/>
        <end position="41"/>
    </location>
</feature>
<dbReference type="RefSeq" id="WP_026609804.1">
    <property type="nucleotide sequence ID" value="NZ_OX458333.1"/>
</dbReference>
<name>A0ABM9I823_9GAMM</name>
<gene>
    <name evidence="2" type="ORF">MSZNOR_4442</name>
</gene>
<dbReference type="EMBL" id="OX458333">
    <property type="protein sequence ID" value="CAI8950595.1"/>
    <property type="molecule type" value="Genomic_DNA"/>
</dbReference>
<protein>
    <submittedName>
        <fullName evidence="2">Uncharacterized protein</fullName>
    </submittedName>
</protein>
<organism evidence="2 3">
    <name type="scientific">Methylocaldum szegediense</name>
    <dbReference type="NCBI Taxonomy" id="73780"/>
    <lineage>
        <taxon>Bacteria</taxon>
        <taxon>Pseudomonadati</taxon>
        <taxon>Pseudomonadota</taxon>
        <taxon>Gammaproteobacteria</taxon>
        <taxon>Methylococcales</taxon>
        <taxon>Methylococcaceae</taxon>
        <taxon>Methylocaldum</taxon>
    </lineage>
</organism>
<keyword evidence="3" id="KW-1185">Reference proteome</keyword>
<evidence type="ECO:0000256" key="1">
    <source>
        <dbReference type="SAM" id="MobiDB-lite"/>
    </source>
</evidence>
<accession>A0ABM9I823</accession>
<reference evidence="2 3" key="1">
    <citation type="submission" date="2023-03" db="EMBL/GenBank/DDBJ databases">
        <authorList>
            <person name="Pearce D."/>
        </authorList>
    </citation>
    <scope>NUCLEOTIDE SEQUENCE [LARGE SCALE GENOMIC DNA]</scope>
    <source>
        <strain evidence="2">Msz</strain>
    </source>
</reference>